<evidence type="ECO:0000313" key="3">
    <source>
        <dbReference type="Proteomes" id="UP000799438"/>
    </source>
</evidence>
<evidence type="ECO:0000313" key="2">
    <source>
        <dbReference type="EMBL" id="KAF2142456.1"/>
    </source>
</evidence>
<dbReference type="RefSeq" id="XP_033398168.1">
    <property type="nucleotide sequence ID" value="XM_033535855.1"/>
</dbReference>
<organism evidence="2 3">
    <name type="scientific">Aplosporella prunicola CBS 121167</name>
    <dbReference type="NCBI Taxonomy" id="1176127"/>
    <lineage>
        <taxon>Eukaryota</taxon>
        <taxon>Fungi</taxon>
        <taxon>Dikarya</taxon>
        <taxon>Ascomycota</taxon>
        <taxon>Pezizomycotina</taxon>
        <taxon>Dothideomycetes</taxon>
        <taxon>Dothideomycetes incertae sedis</taxon>
        <taxon>Botryosphaeriales</taxon>
        <taxon>Aplosporellaceae</taxon>
        <taxon>Aplosporella</taxon>
    </lineage>
</organism>
<dbReference type="EMBL" id="ML995484">
    <property type="protein sequence ID" value="KAF2142456.1"/>
    <property type="molecule type" value="Genomic_DNA"/>
</dbReference>
<protein>
    <submittedName>
        <fullName evidence="2">Uncharacterized protein</fullName>
    </submittedName>
</protein>
<feature type="region of interest" description="Disordered" evidence="1">
    <location>
        <begin position="1"/>
        <end position="78"/>
    </location>
</feature>
<feature type="compositionally biased region" description="Basic and acidic residues" evidence="1">
    <location>
        <begin position="40"/>
        <end position="57"/>
    </location>
</feature>
<evidence type="ECO:0000256" key="1">
    <source>
        <dbReference type="SAM" id="MobiDB-lite"/>
    </source>
</evidence>
<name>A0A6A6BEG5_9PEZI</name>
<dbReference type="AlphaFoldDB" id="A0A6A6BEG5"/>
<proteinExistence type="predicted"/>
<keyword evidence="3" id="KW-1185">Reference proteome</keyword>
<dbReference type="GeneID" id="54293351"/>
<reference evidence="2" key="1">
    <citation type="journal article" date="2020" name="Stud. Mycol.">
        <title>101 Dothideomycetes genomes: a test case for predicting lifestyles and emergence of pathogens.</title>
        <authorList>
            <person name="Haridas S."/>
            <person name="Albert R."/>
            <person name="Binder M."/>
            <person name="Bloem J."/>
            <person name="Labutti K."/>
            <person name="Salamov A."/>
            <person name="Andreopoulos B."/>
            <person name="Baker S."/>
            <person name="Barry K."/>
            <person name="Bills G."/>
            <person name="Bluhm B."/>
            <person name="Cannon C."/>
            <person name="Castanera R."/>
            <person name="Culley D."/>
            <person name="Daum C."/>
            <person name="Ezra D."/>
            <person name="Gonzalez J."/>
            <person name="Henrissat B."/>
            <person name="Kuo A."/>
            <person name="Liang C."/>
            <person name="Lipzen A."/>
            <person name="Lutzoni F."/>
            <person name="Magnuson J."/>
            <person name="Mondo S."/>
            <person name="Nolan M."/>
            <person name="Ohm R."/>
            <person name="Pangilinan J."/>
            <person name="Park H.-J."/>
            <person name="Ramirez L."/>
            <person name="Alfaro M."/>
            <person name="Sun H."/>
            <person name="Tritt A."/>
            <person name="Yoshinaga Y."/>
            <person name="Zwiers L.-H."/>
            <person name="Turgeon B."/>
            <person name="Goodwin S."/>
            <person name="Spatafora J."/>
            <person name="Crous P."/>
            <person name="Grigoriev I."/>
        </authorList>
    </citation>
    <scope>NUCLEOTIDE SEQUENCE</scope>
    <source>
        <strain evidence="2">CBS 121167</strain>
    </source>
</reference>
<feature type="compositionally biased region" description="Pro residues" evidence="1">
    <location>
        <begin position="17"/>
        <end position="26"/>
    </location>
</feature>
<sequence length="294" mass="31925">MLARSLYRIDPSIDPSPSRPAQPSPVQPRSGQSAPRHRPKNELTTRIDPRPRSRDRSLGGARSGDGQQAQPAIKQAARWPTTDRPAVLFFFSLSFLVPRSSARGRQLPAPATRSRSGSARPVRAVSFACLRAREMARCLAPSSGRPPPPPLPAGHEPGIGVAWRGRGRERGRGVCKAASSRLLAAMLCYATAGWLAADCFCCWLLLLMLPTGEGSSYQPTNLPTYLGGWVWRRFSASYWQPEAHWAGLGWLAGRQMSHERAAGHAVLSARACLLVALARSLFLPSPPLPASRSK</sequence>
<gene>
    <name evidence="2" type="ORF">K452DRAFT_19019</name>
</gene>
<dbReference type="Proteomes" id="UP000799438">
    <property type="component" value="Unassembled WGS sequence"/>
</dbReference>
<accession>A0A6A6BEG5</accession>